<organism evidence="1 2">
    <name type="scientific">Pararobbsia alpina</name>
    <dbReference type="NCBI Taxonomy" id="621374"/>
    <lineage>
        <taxon>Bacteria</taxon>
        <taxon>Pseudomonadati</taxon>
        <taxon>Pseudomonadota</taxon>
        <taxon>Betaproteobacteria</taxon>
        <taxon>Burkholderiales</taxon>
        <taxon>Burkholderiaceae</taxon>
        <taxon>Pararobbsia</taxon>
    </lineage>
</organism>
<evidence type="ECO:0000313" key="1">
    <source>
        <dbReference type="EMBL" id="CAB3794522.1"/>
    </source>
</evidence>
<protein>
    <submittedName>
        <fullName evidence="1">Uncharacterized protein</fullName>
    </submittedName>
</protein>
<accession>A0A6S7BBJ3</accession>
<name>A0A6S7BBJ3_9BURK</name>
<dbReference type="RefSeq" id="WP_175106220.1">
    <property type="nucleotide sequence ID" value="NZ_CADIKM010000019.1"/>
</dbReference>
<keyword evidence="2" id="KW-1185">Reference proteome</keyword>
<gene>
    <name evidence="1" type="ORF">LMG28138_03720</name>
</gene>
<evidence type="ECO:0000313" key="2">
    <source>
        <dbReference type="Proteomes" id="UP000494115"/>
    </source>
</evidence>
<dbReference type="EMBL" id="CADIKM010000019">
    <property type="protein sequence ID" value="CAB3794522.1"/>
    <property type="molecule type" value="Genomic_DNA"/>
</dbReference>
<sequence>MALDLTETAAVFKDGISSAVKTVTSKDLANVAGFAQSQLRSLAQQSALVAGMIEANAFTAAERIFYLDGLEQMAKGFVETLVQVIVVEIEKIYNAVVSAIYESINKLTGVALVASHAAV</sequence>
<reference evidence="1 2" key="1">
    <citation type="submission" date="2020-04" db="EMBL/GenBank/DDBJ databases">
        <authorList>
            <person name="De Canck E."/>
        </authorList>
    </citation>
    <scope>NUCLEOTIDE SEQUENCE [LARGE SCALE GENOMIC DNA]</scope>
    <source>
        <strain evidence="1 2">LMG 28138</strain>
    </source>
</reference>
<dbReference type="Proteomes" id="UP000494115">
    <property type="component" value="Unassembled WGS sequence"/>
</dbReference>
<proteinExistence type="predicted"/>
<dbReference type="AlphaFoldDB" id="A0A6S7BBJ3"/>